<comment type="caution">
    <text evidence="1">The sequence shown here is derived from an EMBL/GenBank/DDBJ whole genome shotgun (WGS) entry which is preliminary data.</text>
</comment>
<dbReference type="EMBL" id="JARQZJ010000009">
    <property type="protein sequence ID" value="KAK9872101.1"/>
    <property type="molecule type" value="Genomic_DNA"/>
</dbReference>
<gene>
    <name evidence="1" type="ORF">WA026_016146</name>
</gene>
<sequence>MLEEEMAGVVEFQEMETLRQENQLLRRIMQEMEGQGDKGNNKYFFEGKSERPEGKKIWLFLSKVRDSVDASTTPKYIQERTESQLSEISVEELSTRNQSQNNECWKFPSWSRKPV</sequence>
<protein>
    <submittedName>
        <fullName evidence="1">Uncharacterized protein</fullName>
    </submittedName>
</protein>
<organism evidence="1 2">
    <name type="scientific">Henosepilachna vigintioctopunctata</name>
    <dbReference type="NCBI Taxonomy" id="420089"/>
    <lineage>
        <taxon>Eukaryota</taxon>
        <taxon>Metazoa</taxon>
        <taxon>Ecdysozoa</taxon>
        <taxon>Arthropoda</taxon>
        <taxon>Hexapoda</taxon>
        <taxon>Insecta</taxon>
        <taxon>Pterygota</taxon>
        <taxon>Neoptera</taxon>
        <taxon>Endopterygota</taxon>
        <taxon>Coleoptera</taxon>
        <taxon>Polyphaga</taxon>
        <taxon>Cucujiformia</taxon>
        <taxon>Coccinelloidea</taxon>
        <taxon>Coccinellidae</taxon>
        <taxon>Epilachninae</taxon>
        <taxon>Epilachnini</taxon>
        <taxon>Henosepilachna</taxon>
    </lineage>
</organism>
<reference evidence="1 2" key="1">
    <citation type="submission" date="2023-03" db="EMBL/GenBank/DDBJ databases">
        <title>Genome insight into feeding habits of ladybird beetles.</title>
        <authorList>
            <person name="Li H.-S."/>
            <person name="Huang Y.-H."/>
            <person name="Pang H."/>
        </authorList>
    </citation>
    <scope>NUCLEOTIDE SEQUENCE [LARGE SCALE GENOMIC DNA]</scope>
    <source>
        <strain evidence="1">SYSU_2023b</strain>
        <tissue evidence="1">Whole body</tissue>
    </source>
</reference>
<evidence type="ECO:0000313" key="2">
    <source>
        <dbReference type="Proteomes" id="UP001431783"/>
    </source>
</evidence>
<name>A0AAW1TWM6_9CUCU</name>
<proteinExistence type="predicted"/>
<dbReference type="AlphaFoldDB" id="A0AAW1TWM6"/>
<keyword evidence="2" id="KW-1185">Reference proteome</keyword>
<evidence type="ECO:0000313" key="1">
    <source>
        <dbReference type="EMBL" id="KAK9872101.1"/>
    </source>
</evidence>
<dbReference type="Proteomes" id="UP001431783">
    <property type="component" value="Unassembled WGS sequence"/>
</dbReference>
<accession>A0AAW1TWM6</accession>